<dbReference type="Pfam" id="PF00120">
    <property type="entry name" value="Gln-synt_C"/>
    <property type="match status" value="1"/>
</dbReference>
<evidence type="ECO:0000256" key="6">
    <source>
        <dbReference type="RuleBase" id="RU000384"/>
    </source>
</evidence>
<reference evidence="8" key="1">
    <citation type="submission" date="2017-04" db="EMBL/GenBank/DDBJ databases">
        <title>Function of individual gut microbiota members based on whole genome sequencing of pure cultures obtained from chicken caecum.</title>
        <authorList>
            <person name="Medvecky M."/>
            <person name="Cejkova D."/>
            <person name="Polansky O."/>
            <person name="Karasova D."/>
            <person name="Kubasova T."/>
            <person name="Cizek A."/>
            <person name="Rychlik I."/>
        </authorList>
    </citation>
    <scope>NUCLEOTIDE SEQUENCE [LARGE SCALE GENOMIC DNA]</scope>
    <source>
        <strain evidence="8">An178</strain>
    </source>
</reference>
<dbReference type="SUPFAM" id="SSF54368">
    <property type="entry name" value="Glutamine synthetase, N-terminal domain"/>
    <property type="match status" value="1"/>
</dbReference>
<dbReference type="PANTHER" id="PTHR43785">
    <property type="entry name" value="GAMMA-GLUTAMYLPUTRESCINE SYNTHETASE"/>
    <property type="match status" value="1"/>
</dbReference>
<name>A0A1Y4LWW1_9FIRM</name>
<dbReference type="SUPFAM" id="SSF55931">
    <property type="entry name" value="Glutamine synthetase/guanido kinase"/>
    <property type="match status" value="1"/>
</dbReference>
<dbReference type="GO" id="GO:0004356">
    <property type="term" value="F:glutamine synthetase activity"/>
    <property type="evidence" value="ECO:0007669"/>
    <property type="project" value="InterPro"/>
</dbReference>
<gene>
    <name evidence="7" type="ORF">B5F14_04105</name>
</gene>
<dbReference type="AlphaFoldDB" id="A0A1Y4LWW1"/>
<evidence type="ECO:0000313" key="7">
    <source>
        <dbReference type="EMBL" id="OUP61096.1"/>
    </source>
</evidence>
<comment type="caution">
    <text evidence="7">The sequence shown here is derived from an EMBL/GenBank/DDBJ whole genome shotgun (WGS) entry which is preliminary data.</text>
</comment>
<dbReference type="InterPro" id="IPR008147">
    <property type="entry name" value="Gln_synt_N"/>
</dbReference>
<dbReference type="Gene3D" id="3.30.590.10">
    <property type="entry name" value="Glutamine synthetase/guanido kinase, catalytic domain"/>
    <property type="match status" value="1"/>
</dbReference>
<comment type="similarity">
    <text evidence="1 5 6">Belongs to the glutamine synthetase family.</text>
</comment>
<organism evidence="7 8">
    <name type="scientific">Faecalitalea cylindroides</name>
    <dbReference type="NCBI Taxonomy" id="39483"/>
    <lineage>
        <taxon>Bacteria</taxon>
        <taxon>Bacillati</taxon>
        <taxon>Bacillota</taxon>
        <taxon>Erysipelotrichia</taxon>
        <taxon>Erysipelotrichales</taxon>
        <taxon>Erysipelotrichaceae</taxon>
        <taxon>Faecalitalea</taxon>
    </lineage>
</organism>
<dbReference type="SMART" id="SM01230">
    <property type="entry name" value="Gln-synt_C"/>
    <property type="match status" value="1"/>
</dbReference>
<protein>
    <submittedName>
        <fullName evidence="7">Glutamine synthetase</fullName>
    </submittedName>
</protein>
<evidence type="ECO:0000256" key="1">
    <source>
        <dbReference type="ARBA" id="ARBA00009897"/>
    </source>
</evidence>
<dbReference type="EMBL" id="NFKM01000006">
    <property type="protein sequence ID" value="OUP61096.1"/>
    <property type="molecule type" value="Genomic_DNA"/>
</dbReference>
<dbReference type="RefSeq" id="WP_015535933.1">
    <property type="nucleotide sequence ID" value="NZ_CABKSV010000107.1"/>
</dbReference>
<dbReference type="Pfam" id="PF03951">
    <property type="entry name" value="Gln-synt_N"/>
    <property type="match status" value="1"/>
</dbReference>
<dbReference type="Proteomes" id="UP000195447">
    <property type="component" value="Unassembled WGS sequence"/>
</dbReference>
<evidence type="ECO:0000313" key="8">
    <source>
        <dbReference type="Proteomes" id="UP000195447"/>
    </source>
</evidence>
<dbReference type="GO" id="GO:0006542">
    <property type="term" value="P:glutamine biosynthetic process"/>
    <property type="evidence" value="ECO:0007669"/>
    <property type="project" value="InterPro"/>
</dbReference>
<dbReference type="PROSITE" id="PS51987">
    <property type="entry name" value="GS_CATALYTIC"/>
    <property type="match status" value="1"/>
</dbReference>
<accession>A0A1Y4LWW1</accession>
<dbReference type="InterPro" id="IPR014746">
    <property type="entry name" value="Gln_synth/guanido_kin_cat_dom"/>
</dbReference>
<evidence type="ECO:0000256" key="3">
    <source>
        <dbReference type="ARBA" id="ARBA00022741"/>
    </source>
</evidence>
<keyword evidence="8" id="KW-1185">Reference proteome</keyword>
<dbReference type="Gene3D" id="3.10.20.70">
    <property type="entry name" value="Glutamine synthetase, N-terminal domain"/>
    <property type="match status" value="1"/>
</dbReference>
<keyword evidence="4" id="KW-0067">ATP-binding</keyword>
<dbReference type="InterPro" id="IPR036651">
    <property type="entry name" value="Gln_synt_N_sf"/>
</dbReference>
<dbReference type="InterPro" id="IPR008146">
    <property type="entry name" value="Gln_synth_cat_dom"/>
</dbReference>
<sequence>MFNKEECLRFIEEENVKFIRLAFFDAFGNQKNIAIQPDALPKAFEKGISFDRFNIKGFDIKGKEDLFLFPDPSTLTILPWRSMDGAVIRLYCDIKDANGNLYCEDTRNLLKEAVMELRSRKLNIDFATQFEFYLFHMDDNGVSTKTPIDHGSYMDVFPKDKGENIRREICFSLSDMGLEPKASHHEKGPGQNEIDFRKNDPLQAADDAQTFKWVVRSVASLHGLEADFSPKPLKDKPGNGVRVQVYLSEPSKVKSFIAGILVHIEEMTLFFNPCKQSYDRLNHEGAPKFVVCSSILRNQLIRYPQYRQDMFECQSLDSTSNPYLSYMLLIYAGLDGIDSNLDLEQVQKHYINRTLPSSLKEAMDLASKSDFIKQYVPESILKTYLNGSDEDF</sequence>
<evidence type="ECO:0000256" key="2">
    <source>
        <dbReference type="ARBA" id="ARBA00022598"/>
    </source>
</evidence>
<dbReference type="GeneID" id="79877115"/>
<keyword evidence="3" id="KW-0547">Nucleotide-binding</keyword>
<keyword evidence="2" id="KW-0436">Ligase</keyword>
<dbReference type="PROSITE" id="PS51986">
    <property type="entry name" value="GS_BETA_GRASP"/>
    <property type="match status" value="1"/>
</dbReference>
<evidence type="ECO:0000256" key="4">
    <source>
        <dbReference type="ARBA" id="ARBA00022840"/>
    </source>
</evidence>
<dbReference type="GO" id="GO:0005524">
    <property type="term" value="F:ATP binding"/>
    <property type="evidence" value="ECO:0007669"/>
    <property type="project" value="UniProtKB-KW"/>
</dbReference>
<proteinExistence type="inferred from homology"/>
<evidence type="ECO:0000256" key="5">
    <source>
        <dbReference type="PROSITE-ProRule" id="PRU01330"/>
    </source>
</evidence>
<dbReference type="PANTHER" id="PTHR43785:SF12">
    <property type="entry name" value="TYPE-1 GLUTAMINE SYNTHETASE 2"/>
    <property type="match status" value="1"/>
</dbReference>